<accession>A0ABV3DDN2</accession>
<evidence type="ECO:0000313" key="2">
    <source>
        <dbReference type="EMBL" id="MEU8133512.1"/>
    </source>
</evidence>
<dbReference type="RefSeq" id="WP_358351109.1">
    <property type="nucleotide sequence ID" value="NZ_JBEZFP010000015.1"/>
</dbReference>
<dbReference type="Gene3D" id="3.40.50.1820">
    <property type="entry name" value="alpha/beta hydrolase"/>
    <property type="match status" value="1"/>
</dbReference>
<evidence type="ECO:0000259" key="1">
    <source>
        <dbReference type="Pfam" id="PF12697"/>
    </source>
</evidence>
<dbReference type="Proteomes" id="UP001551482">
    <property type="component" value="Unassembled WGS sequence"/>
</dbReference>
<dbReference type="SUPFAM" id="SSF53474">
    <property type="entry name" value="alpha/beta-Hydrolases"/>
    <property type="match status" value="1"/>
</dbReference>
<dbReference type="GO" id="GO:0016787">
    <property type="term" value="F:hydrolase activity"/>
    <property type="evidence" value="ECO:0007669"/>
    <property type="project" value="UniProtKB-KW"/>
</dbReference>
<name>A0ABV3DDN2_9ACTN</name>
<organism evidence="2 3">
    <name type="scientific">Streptodolium elevatio</name>
    <dbReference type="NCBI Taxonomy" id="3157996"/>
    <lineage>
        <taxon>Bacteria</taxon>
        <taxon>Bacillati</taxon>
        <taxon>Actinomycetota</taxon>
        <taxon>Actinomycetes</taxon>
        <taxon>Kitasatosporales</taxon>
        <taxon>Streptomycetaceae</taxon>
        <taxon>Streptodolium</taxon>
    </lineage>
</organism>
<reference evidence="2 3" key="1">
    <citation type="submission" date="2024-06" db="EMBL/GenBank/DDBJ databases">
        <title>The Natural Products Discovery Center: Release of the First 8490 Sequenced Strains for Exploring Actinobacteria Biosynthetic Diversity.</title>
        <authorList>
            <person name="Kalkreuter E."/>
            <person name="Kautsar S.A."/>
            <person name="Yang D."/>
            <person name="Bader C.D."/>
            <person name="Teijaro C.N."/>
            <person name="Fluegel L."/>
            <person name="Davis C.M."/>
            <person name="Simpson J.R."/>
            <person name="Lauterbach L."/>
            <person name="Steele A.D."/>
            <person name="Gui C."/>
            <person name="Meng S."/>
            <person name="Li G."/>
            <person name="Viehrig K."/>
            <person name="Ye F."/>
            <person name="Su P."/>
            <person name="Kiefer A.F."/>
            <person name="Nichols A."/>
            <person name="Cepeda A.J."/>
            <person name="Yan W."/>
            <person name="Fan B."/>
            <person name="Jiang Y."/>
            <person name="Adhikari A."/>
            <person name="Zheng C.-J."/>
            <person name="Schuster L."/>
            <person name="Cowan T.M."/>
            <person name="Smanski M.J."/>
            <person name="Chevrette M.G."/>
            <person name="De Carvalho L.P.S."/>
            <person name="Shen B."/>
        </authorList>
    </citation>
    <scope>NUCLEOTIDE SEQUENCE [LARGE SCALE GENOMIC DNA]</scope>
    <source>
        <strain evidence="2 3">NPDC048946</strain>
    </source>
</reference>
<keyword evidence="2" id="KW-0378">Hydrolase</keyword>
<protein>
    <submittedName>
        <fullName evidence="2">Alpha/beta fold hydrolase</fullName>
    </submittedName>
</protein>
<dbReference type="PANTHER" id="PTHR37017">
    <property type="entry name" value="AB HYDROLASE-1 DOMAIN-CONTAINING PROTEIN-RELATED"/>
    <property type="match status" value="1"/>
</dbReference>
<dbReference type="EMBL" id="JBEZFP010000015">
    <property type="protein sequence ID" value="MEU8133512.1"/>
    <property type="molecule type" value="Genomic_DNA"/>
</dbReference>
<dbReference type="InterPro" id="IPR052897">
    <property type="entry name" value="Sec-Metab_Biosynth_Hydrolase"/>
</dbReference>
<gene>
    <name evidence="2" type="ORF">AB0C36_08405</name>
</gene>
<proteinExistence type="predicted"/>
<dbReference type="InterPro" id="IPR000073">
    <property type="entry name" value="AB_hydrolase_1"/>
</dbReference>
<comment type="caution">
    <text evidence="2">The sequence shown here is derived from an EMBL/GenBank/DDBJ whole genome shotgun (WGS) entry which is preliminary data.</text>
</comment>
<feature type="domain" description="AB hydrolase-1" evidence="1">
    <location>
        <begin position="4"/>
        <end position="196"/>
    </location>
</feature>
<dbReference type="PANTHER" id="PTHR37017:SF11">
    <property type="entry name" value="ESTERASE_LIPASE_THIOESTERASE DOMAIN-CONTAINING PROTEIN"/>
    <property type="match status" value="1"/>
</dbReference>
<keyword evidence="3" id="KW-1185">Reference proteome</keyword>
<sequence>MTTFVLVPGAWHGAWTFEPLARDLRREGHEAYPLTLTGLGSRKHLLNASVNLDTHILDVVHHMEDEQITDAVLVGHSYGGMVVTGAADRVPERVAGLVYVDAVLPEDGQSVWQLVTDNERAWYLDGVGENGYTSAPMSFLDPRATPHPLASLMQAIRLDGGLDRFRGKDYVYATGWPDGSPFTEVYERLSADPAWHTHAVDSAHNVMRDAPDELLKVLLDAAARAQSSE</sequence>
<dbReference type="Pfam" id="PF12697">
    <property type="entry name" value="Abhydrolase_6"/>
    <property type="match status" value="1"/>
</dbReference>
<evidence type="ECO:0000313" key="3">
    <source>
        <dbReference type="Proteomes" id="UP001551482"/>
    </source>
</evidence>
<dbReference type="InterPro" id="IPR029058">
    <property type="entry name" value="AB_hydrolase_fold"/>
</dbReference>